<dbReference type="SMART" id="SM00248">
    <property type="entry name" value="ANK"/>
    <property type="match status" value="4"/>
</dbReference>
<dbReference type="Ensembl" id="ENSATET00000003004.2">
    <property type="protein sequence ID" value="ENSATEP00000002975.2"/>
    <property type="gene ID" value="ENSATEG00000002136.2"/>
</dbReference>
<dbReference type="PROSITE" id="PS50088">
    <property type="entry name" value="ANK_REPEAT"/>
    <property type="match status" value="2"/>
</dbReference>
<evidence type="ECO:0000313" key="6">
    <source>
        <dbReference type="Ensembl" id="ENSATEP00000002975.2"/>
    </source>
</evidence>
<evidence type="ECO:0000256" key="5">
    <source>
        <dbReference type="SAM" id="MobiDB-lite"/>
    </source>
</evidence>
<dbReference type="InterPro" id="IPR042637">
    <property type="entry name" value="AN34A/B/C"/>
</dbReference>
<dbReference type="Pfam" id="PF12796">
    <property type="entry name" value="Ank_2"/>
    <property type="match status" value="1"/>
</dbReference>
<organism evidence="6 7">
    <name type="scientific">Anabas testudineus</name>
    <name type="common">Climbing perch</name>
    <name type="synonym">Anthias testudineus</name>
    <dbReference type="NCBI Taxonomy" id="64144"/>
    <lineage>
        <taxon>Eukaryota</taxon>
        <taxon>Metazoa</taxon>
        <taxon>Chordata</taxon>
        <taxon>Craniata</taxon>
        <taxon>Vertebrata</taxon>
        <taxon>Euteleostomi</taxon>
        <taxon>Actinopterygii</taxon>
        <taxon>Neopterygii</taxon>
        <taxon>Teleostei</taxon>
        <taxon>Neoteleostei</taxon>
        <taxon>Acanthomorphata</taxon>
        <taxon>Anabantaria</taxon>
        <taxon>Anabantiformes</taxon>
        <taxon>Anabantoidei</taxon>
        <taxon>Anabantidae</taxon>
        <taxon>Anabas</taxon>
    </lineage>
</organism>
<dbReference type="InterPro" id="IPR036770">
    <property type="entry name" value="Ankyrin_rpt-contain_sf"/>
</dbReference>
<keyword evidence="2" id="KW-0677">Repeat</keyword>
<keyword evidence="3 4" id="KW-0040">ANK repeat</keyword>
<evidence type="ECO:0000256" key="1">
    <source>
        <dbReference type="ARBA" id="ARBA00010029"/>
    </source>
</evidence>
<proteinExistence type="inferred from homology"/>
<comment type="similarity">
    <text evidence="1">Belongs to the ANKRD34 family.</text>
</comment>
<dbReference type="PROSITE" id="PS50297">
    <property type="entry name" value="ANK_REP_REGION"/>
    <property type="match status" value="2"/>
</dbReference>
<feature type="repeat" description="ANK" evidence="4">
    <location>
        <begin position="85"/>
        <end position="118"/>
    </location>
</feature>
<evidence type="ECO:0000313" key="7">
    <source>
        <dbReference type="Proteomes" id="UP000265040"/>
    </source>
</evidence>
<dbReference type="STRING" id="64144.ENSATEP00000002975"/>
<feature type="compositionally biased region" description="Polar residues" evidence="5">
    <location>
        <begin position="333"/>
        <end position="346"/>
    </location>
</feature>
<feature type="repeat" description="ANK" evidence="4">
    <location>
        <begin position="44"/>
        <end position="84"/>
    </location>
</feature>
<dbReference type="AlphaFoldDB" id="A0A3Q1H6I1"/>
<feature type="region of interest" description="Disordered" evidence="5">
    <location>
        <begin position="333"/>
        <end position="363"/>
    </location>
</feature>
<evidence type="ECO:0000256" key="4">
    <source>
        <dbReference type="PROSITE-ProRule" id="PRU00023"/>
    </source>
</evidence>
<reference evidence="6" key="1">
    <citation type="submission" date="2021-04" db="EMBL/GenBank/DDBJ databases">
        <authorList>
            <consortium name="Wellcome Sanger Institute Data Sharing"/>
        </authorList>
    </citation>
    <scope>NUCLEOTIDE SEQUENCE [LARGE SCALE GENOMIC DNA]</scope>
</reference>
<feature type="compositionally biased region" description="Low complexity" evidence="5">
    <location>
        <begin position="353"/>
        <end position="363"/>
    </location>
</feature>
<dbReference type="Proteomes" id="UP000265040">
    <property type="component" value="Chromosome 12"/>
</dbReference>
<dbReference type="OrthoDB" id="539213at2759"/>
<keyword evidence="7" id="KW-1185">Reference proteome</keyword>
<dbReference type="Gene3D" id="1.25.40.20">
    <property type="entry name" value="Ankyrin repeat-containing domain"/>
    <property type="match status" value="1"/>
</dbReference>
<evidence type="ECO:0000256" key="3">
    <source>
        <dbReference type="ARBA" id="ARBA00023043"/>
    </source>
</evidence>
<protein>
    <submittedName>
        <fullName evidence="6">Uncharacterized protein</fullName>
    </submittedName>
</protein>
<reference evidence="6" key="2">
    <citation type="submission" date="2025-08" db="UniProtKB">
        <authorList>
            <consortium name="Ensembl"/>
        </authorList>
    </citation>
    <scope>IDENTIFICATION</scope>
</reference>
<dbReference type="InParanoid" id="A0A3Q1H6I1"/>
<accession>A0A3Q1H6I1</accession>
<dbReference type="SUPFAM" id="SSF48403">
    <property type="entry name" value="Ankyrin repeat"/>
    <property type="match status" value="1"/>
</dbReference>
<sequence length="530" mass="57423">IDEKASVSSMDSGNPLLRAVFLRRLRLTRLLLDGGAYINESNSQGQTPLMVACRTQHVDSQSASRVKLVQFLLEKGADPNIQDKEGRSALMHACREQVGTEVVSLLLGSGADVSLEDQSGMSALVYAVMAGDWKVLKLLLDTCKAKGKEVIIITADKFPCGKLQAKQYLSMAPLSPVDQTVTSAAPASPSEIQLITSTQCSSSSLCTPKPVFSFKEAPSSGVNSHPCSPSRFRGLNQAGSEQQPLLRLNSEPWLKIPGSLLTQQLHASLSPENDVTHAEDLSFRVPNLDDSPPSTSDSFKWYEAKLEKHEDAGTDEKTDRPRGVQQNMSLPRLTSSHSASHPNLHSENLGADSAPSSCSLSSDKNLHSLASSSLHSIIQRRKLGSDIYSSDPQLAVDIHHLPEDSPLKAREPPDGRRLAPLRCSRESLLTSGPSRRVLSGYERRGSGAFLLDHSSQARPRSLPPLTFNSANTPILNVYNLGSGAGGGSCEKECGLKHFIPSAPPGQPKEQTRRMLLRRHSMQTEQFKSTA</sequence>
<reference evidence="6" key="3">
    <citation type="submission" date="2025-09" db="UniProtKB">
        <authorList>
            <consortium name="Ensembl"/>
        </authorList>
    </citation>
    <scope>IDENTIFICATION</scope>
</reference>
<evidence type="ECO:0000256" key="2">
    <source>
        <dbReference type="ARBA" id="ARBA00022737"/>
    </source>
</evidence>
<name>A0A3Q1H6I1_ANATE</name>
<dbReference type="PRINTS" id="PR01415">
    <property type="entry name" value="ANKYRIN"/>
</dbReference>
<dbReference type="PANTHER" id="PTHR24156">
    <property type="entry name" value="ANK_REP_REGION DOMAIN-CONTAINING PROTEIN"/>
    <property type="match status" value="1"/>
</dbReference>
<dbReference type="PANTHER" id="PTHR24156:SF1">
    <property type="entry name" value="ANKYRIN REPEAT DOMAIN-CONTAINING PROTEIN 34B"/>
    <property type="match status" value="1"/>
</dbReference>
<dbReference type="InterPro" id="IPR002110">
    <property type="entry name" value="Ankyrin_rpt"/>
</dbReference>
<dbReference type="GeneTree" id="ENSGT00390000012355"/>